<feature type="transmembrane region" description="Helical" evidence="3">
    <location>
        <begin position="288"/>
        <end position="310"/>
    </location>
</feature>
<evidence type="ECO:0000256" key="1">
    <source>
        <dbReference type="ARBA" id="ARBA00004370"/>
    </source>
</evidence>
<feature type="transmembrane region" description="Helical" evidence="3">
    <location>
        <begin position="67"/>
        <end position="85"/>
    </location>
</feature>
<dbReference type="PANTHER" id="PTHR23028">
    <property type="entry name" value="ACETYLTRANSFERASE"/>
    <property type="match status" value="1"/>
</dbReference>
<keyword evidence="3" id="KW-0812">Transmembrane</keyword>
<feature type="transmembrane region" description="Helical" evidence="3">
    <location>
        <begin position="27"/>
        <end position="47"/>
    </location>
</feature>
<dbReference type="GO" id="GO:0016020">
    <property type="term" value="C:membrane"/>
    <property type="evidence" value="ECO:0007669"/>
    <property type="project" value="TreeGrafter"/>
</dbReference>
<feature type="transmembrane region" description="Helical" evidence="3">
    <location>
        <begin position="193"/>
        <end position="210"/>
    </location>
</feature>
<evidence type="ECO:0000256" key="3">
    <source>
        <dbReference type="SAM" id="Phobius"/>
    </source>
</evidence>
<evidence type="ECO:0000259" key="4">
    <source>
        <dbReference type="Pfam" id="PF01757"/>
    </source>
</evidence>
<reference evidence="5 6" key="1">
    <citation type="submission" date="2018-11" db="EMBL/GenBank/DDBJ databases">
        <title>Genome sequence of strain 7197.</title>
        <authorList>
            <person name="Gao J."/>
            <person name="Sun J."/>
        </authorList>
    </citation>
    <scope>NUCLEOTIDE SEQUENCE [LARGE SCALE GENOMIC DNA]</scope>
    <source>
        <strain evidence="5 6">7197</strain>
    </source>
</reference>
<feature type="transmembrane region" description="Helical" evidence="3">
    <location>
        <begin position="97"/>
        <end position="119"/>
    </location>
</feature>
<feature type="domain" description="Acyltransferase 3" evidence="4">
    <location>
        <begin position="20"/>
        <end position="373"/>
    </location>
</feature>
<dbReference type="Proteomes" id="UP000282529">
    <property type="component" value="Unassembled WGS sequence"/>
</dbReference>
<accession>A0A3N9NYK5</accession>
<gene>
    <name evidence="5" type="ORF">EH198_21530</name>
</gene>
<dbReference type="OrthoDB" id="290051at2"/>
<comment type="subcellular location">
    <subcellularLocation>
        <location evidence="1">Membrane</location>
    </subcellularLocation>
</comment>
<dbReference type="PANTHER" id="PTHR23028:SF53">
    <property type="entry name" value="ACYL_TRANSF_3 DOMAIN-CONTAINING PROTEIN"/>
    <property type="match status" value="1"/>
</dbReference>
<sequence length="402" mass="45245">MCIINSKHNIAEVFVLKRYHQLDSLRGLAALTVVIHHFVFIFTGWLWLEALNYTPLRILKAGHEAVIFFFVLSGFVLSLPFYSAYKKVNVPHFLIKRLCRIYIPYIVAVLCSILAYLAFYRPGPDSGFSSFFHDVWSTPLSFRLIMDHVILLGSFKDYALDPVLWSLSVELRISLVFPFIMPLIKNFGWRPSAALALLLSGSSILLNNLAHPANPSPISSNLYFTLHYLSFFILGALVAKYRINLISAVLRLSVKMKFALLLFGLIVYAYAGIGDAVFKRLFSAGGVWLSLAADWGIAFGVCILITATLSSPKISNLLGKKPVQFLGDISYSLYLYHSVALFSCIYAFHNLLPMWATLSIAMCLSLLASSLSYYFIEKPSIELGKKWTSRPPRRLEEAQEVV</sequence>
<name>A0A3N9NYK5_9BACL</name>
<dbReference type="InterPro" id="IPR002656">
    <property type="entry name" value="Acyl_transf_3_dom"/>
</dbReference>
<evidence type="ECO:0000256" key="2">
    <source>
        <dbReference type="ARBA" id="ARBA00007400"/>
    </source>
</evidence>
<dbReference type="InterPro" id="IPR050879">
    <property type="entry name" value="Acyltransferase_3"/>
</dbReference>
<keyword evidence="5" id="KW-0012">Acyltransferase</keyword>
<feature type="transmembrane region" description="Helical" evidence="3">
    <location>
        <begin position="260"/>
        <end position="282"/>
    </location>
</feature>
<evidence type="ECO:0000313" key="6">
    <source>
        <dbReference type="Proteomes" id="UP000282529"/>
    </source>
</evidence>
<keyword evidence="5" id="KW-0808">Transferase</keyword>
<protein>
    <submittedName>
        <fullName evidence="5">Acyltransferase</fullName>
    </submittedName>
</protein>
<feature type="transmembrane region" description="Helical" evidence="3">
    <location>
        <begin position="163"/>
        <end position="181"/>
    </location>
</feature>
<keyword evidence="6" id="KW-1185">Reference proteome</keyword>
<comment type="similarity">
    <text evidence="2">Belongs to the acyltransferase 3 family.</text>
</comment>
<feature type="transmembrane region" description="Helical" evidence="3">
    <location>
        <begin position="354"/>
        <end position="376"/>
    </location>
</feature>
<dbReference type="GO" id="GO:0009103">
    <property type="term" value="P:lipopolysaccharide biosynthetic process"/>
    <property type="evidence" value="ECO:0007669"/>
    <property type="project" value="TreeGrafter"/>
</dbReference>
<dbReference type="Pfam" id="PF01757">
    <property type="entry name" value="Acyl_transf_3"/>
    <property type="match status" value="1"/>
</dbReference>
<organism evidence="5 6">
    <name type="scientific">Paenibacillus rhizophilus</name>
    <dbReference type="NCBI Taxonomy" id="1850366"/>
    <lineage>
        <taxon>Bacteria</taxon>
        <taxon>Bacillati</taxon>
        <taxon>Bacillota</taxon>
        <taxon>Bacilli</taxon>
        <taxon>Bacillales</taxon>
        <taxon>Paenibacillaceae</taxon>
        <taxon>Paenibacillus</taxon>
    </lineage>
</organism>
<dbReference type="AlphaFoldDB" id="A0A3N9NYK5"/>
<keyword evidence="3" id="KW-1133">Transmembrane helix</keyword>
<keyword evidence="3" id="KW-0472">Membrane</keyword>
<proteinExistence type="inferred from homology"/>
<dbReference type="GO" id="GO:0016747">
    <property type="term" value="F:acyltransferase activity, transferring groups other than amino-acyl groups"/>
    <property type="evidence" value="ECO:0007669"/>
    <property type="project" value="InterPro"/>
</dbReference>
<evidence type="ECO:0000313" key="5">
    <source>
        <dbReference type="EMBL" id="RQW08735.1"/>
    </source>
</evidence>
<feature type="transmembrane region" description="Helical" evidence="3">
    <location>
        <begin position="222"/>
        <end position="239"/>
    </location>
</feature>
<comment type="caution">
    <text evidence="5">The sequence shown here is derived from an EMBL/GenBank/DDBJ whole genome shotgun (WGS) entry which is preliminary data.</text>
</comment>
<feature type="transmembrane region" description="Helical" evidence="3">
    <location>
        <begin position="331"/>
        <end position="348"/>
    </location>
</feature>
<dbReference type="EMBL" id="RQPI01000018">
    <property type="protein sequence ID" value="RQW08735.1"/>
    <property type="molecule type" value="Genomic_DNA"/>
</dbReference>